<dbReference type="InterPro" id="IPR003959">
    <property type="entry name" value="ATPase_AAA_core"/>
</dbReference>
<reference evidence="8 9" key="1">
    <citation type="submission" date="2017-10" db="EMBL/GenBank/DDBJ databases">
        <title>Novel microbial diversity and functional potential in the marine mammal oral microbiome.</title>
        <authorList>
            <person name="Dudek N.K."/>
            <person name="Sun C.L."/>
            <person name="Burstein D."/>
            <person name="Kantor R.S."/>
            <person name="Aliaga Goltsman D.S."/>
            <person name="Bik E.M."/>
            <person name="Thomas B.C."/>
            <person name="Banfield J.F."/>
            <person name="Relman D.A."/>
        </authorList>
    </citation>
    <scope>NUCLEOTIDE SEQUENCE [LARGE SCALE GENOMIC DNA]</scope>
    <source>
        <strain evidence="8">DOLJORAL78_47_16</strain>
    </source>
</reference>
<evidence type="ECO:0000256" key="1">
    <source>
        <dbReference type="ARBA" id="ARBA00022737"/>
    </source>
</evidence>
<dbReference type="Pfam" id="PF00004">
    <property type="entry name" value="AAA"/>
    <property type="match status" value="1"/>
</dbReference>
<keyword evidence="8" id="KW-0645">Protease</keyword>
<dbReference type="Gene3D" id="3.40.50.300">
    <property type="entry name" value="P-loop containing nucleotide triphosphate hydrolases"/>
    <property type="match status" value="2"/>
</dbReference>
<dbReference type="InterPro" id="IPR028299">
    <property type="entry name" value="ClpA/B_CS2"/>
</dbReference>
<dbReference type="Pfam" id="PF07724">
    <property type="entry name" value="AAA_2"/>
    <property type="match status" value="1"/>
</dbReference>
<dbReference type="CDD" id="cd19499">
    <property type="entry name" value="RecA-like_ClpB_Hsp104-like"/>
    <property type="match status" value="1"/>
</dbReference>
<dbReference type="GO" id="GO:0006508">
    <property type="term" value="P:proteolysis"/>
    <property type="evidence" value="ECO:0007669"/>
    <property type="project" value="UniProtKB-KW"/>
</dbReference>
<evidence type="ECO:0000256" key="4">
    <source>
        <dbReference type="ARBA" id="ARBA00023186"/>
    </source>
</evidence>
<dbReference type="GO" id="GO:0008233">
    <property type="term" value="F:peptidase activity"/>
    <property type="evidence" value="ECO:0007669"/>
    <property type="project" value="UniProtKB-KW"/>
</dbReference>
<keyword evidence="1" id="KW-0677">Repeat</keyword>
<dbReference type="InterPro" id="IPR050130">
    <property type="entry name" value="ClpA_ClpB"/>
</dbReference>
<dbReference type="PRINTS" id="PR00300">
    <property type="entry name" value="CLPPROTEASEA"/>
</dbReference>
<feature type="region of interest" description="Disordered" evidence="5">
    <location>
        <begin position="155"/>
        <end position="180"/>
    </location>
</feature>
<dbReference type="SMART" id="SM00382">
    <property type="entry name" value="AAA"/>
    <property type="match status" value="2"/>
</dbReference>
<dbReference type="Pfam" id="PF17871">
    <property type="entry name" value="AAA_lid_9"/>
    <property type="match status" value="1"/>
</dbReference>
<evidence type="ECO:0000256" key="2">
    <source>
        <dbReference type="ARBA" id="ARBA00022741"/>
    </source>
</evidence>
<dbReference type="AlphaFoldDB" id="A0A2G6KDI4"/>
<dbReference type="GO" id="GO:0005524">
    <property type="term" value="F:ATP binding"/>
    <property type="evidence" value="ECO:0007669"/>
    <property type="project" value="UniProtKB-KW"/>
</dbReference>
<comment type="caution">
    <text evidence="8">The sequence shown here is derived from an EMBL/GenBank/DDBJ whole genome shotgun (WGS) entry which is preliminary data.</text>
</comment>
<dbReference type="Pfam" id="PF10431">
    <property type="entry name" value="ClpB_D2-small"/>
    <property type="match status" value="1"/>
</dbReference>
<dbReference type="GO" id="GO:0005737">
    <property type="term" value="C:cytoplasm"/>
    <property type="evidence" value="ECO:0007669"/>
    <property type="project" value="TreeGrafter"/>
</dbReference>
<evidence type="ECO:0000256" key="3">
    <source>
        <dbReference type="ARBA" id="ARBA00022840"/>
    </source>
</evidence>
<dbReference type="Pfam" id="PF02861">
    <property type="entry name" value="Clp_N"/>
    <property type="match status" value="1"/>
</dbReference>
<dbReference type="EMBL" id="PDSK01000095">
    <property type="protein sequence ID" value="PIE33711.1"/>
    <property type="molecule type" value="Genomic_DNA"/>
</dbReference>
<evidence type="ECO:0000256" key="5">
    <source>
        <dbReference type="SAM" id="MobiDB-lite"/>
    </source>
</evidence>
<dbReference type="InterPro" id="IPR013461">
    <property type="entry name" value="ClpA"/>
</dbReference>
<dbReference type="InterPro" id="IPR003593">
    <property type="entry name" value="AAA+_ATPase"/>
</dbReference>
<accession>A0A2G6KDI4</accession>
<dbReference type="InterPro" id="IPR004176">
    <property type="entry name" value="Clp_R_N"/>
</dbReference>
<dbReference type="SMART" id="SM01086">
    <property type="entry name" value="ClpB_D2-small"/>
    <property type="match status" value="1"/>
</dbReference>
<dbReference type="InterPro" id="IPR027417">
    <property type="entry name" value="P-loop_NTPase"/>
</dbReference>
<dbReference type="PROSITE" id="PS00871">
    <property type="entry name" value="CLPAB_2"/>
    <property type="match status" value="1"/>
</dbReference>
<feature type="domain" description="AAA+ ATPase" evidence="6">
    <location>
        <begin position="514"/>
        <end position="650"/>
    </location>
</feature>
<evidence type="ECO:0000313" key="8">
    <source>
        <dbReference type="EMBL" id="PIE33711.1"/>
    </source>
</evidence>
<dbReference type="SUPFAM" id="SSF81923">
    <property type="entry name" value="Double Clp-N motif"/>
    <property type="match status" value="1"/>
</dbReference>
<dbReference type="PANTHER" id="PTHR11638:SF111">
    <property type="entry name" value="ATP-DEPENDENT CLP PROTEASE ATP-BINDING SUBUNIT CLPA"/>
    <property type="match status" value="1"/>
</dbReference>
<dbReference type="GO" id="GO:0043335">
    <property type="term" value="P:protein unfolding"/>
    <property type="evidence" value="ECO:0007669"/>
    <property type="project" value="InterPro"/>
</dbReference>
<keyword evidence="8" id="KW-0378">Hydrolase</keyword>
<keyword evidence="2" id="KW-0547">Nucleotide-binding</keyword>
<dbReference type="NCBIfam" id="TIGR02639">
    <property type="entry name" value="ClpA"/>
    <property type="match status" value="1"/>
</dbReference>
<dbReference type="CDD" id="cd00009">
    <property type="entry name" value="AAA"/>
    <property type="match status" value="1"/>
</dbReference>
<dbReference type="InterPro" id="IPR041546">
    <property type="entry name" value="ClpA/ClpB_AAA_lid"/>
</dbReference>
<evidence type="ECO:0000259" key="6">
    <source>
        <dbReference type="SMART" id="SM00382"/>
    </source>
</evidence>
<sequence length="772" mass="86130">MSRHEVQAVVDGAVREALLRRHEYITVEHLLYSVLQNETGSNIIWECGGNVDELLQELIRFFDEQVPEFPGTPSDLQSEDAQTEFSPVQTLGFRRVLERAVNQVASSGKSELEVGDLLAGMFLEQDSYAVFMLKKQGIDRVGVLHYISHGTVDADDPSEFGFDDDEESDEMQEGGVAEGRPAGQRGFRLESFAIDITQMAQQGKLDPLIGREREVRRIIQVLCRRLKHNPVLLGEPGVGKTAIVEGLAQKIVTEDVPKILRDTKIFALDIGSLLAGTKFRGQFEQRLKGILGAIKKYNDKAPSGLGAILFVDEIHMIVGAGATTGTSVDASGLLKRALHTDNLRCVGTTTHEEYRRHFEHDKALVRRFQKIDIAEASVNDSIEILKGLRPRFEAYHEVQYTDHALESAARLSFQHIAERFLPDKAIDVIDEAGALNQIREEDRQKQILDVGDVEEVVTQIANIPDLKAGETERDQLAGLEERMLQNVFGQDQAIDAVVSSVKLSRAGLSLPDKPIGSFLFAGPTGVGKTEVAKQLALSLGVPFKRFDMSEYMEKHAVSRLIGAPPGYVGYDQGGLLTEIIRKNPHCVLLLDEIEKAHMDLFDILLQVMDHATLTDNTGREADFRNVILIMTSNAGAREMGRRVIGFEQRLDESASKHAIEHLFSPEFRNRLTETVFFHPLSQEIMEHIVEKFFDELNEQLVSQHIRLTLEPPAKQWLAEHGYDEMYGARPLARLIQETVRQPLAEEILFGKLEDGGVAVVSLANDKLVVQAE</sequence>
<protein>
    <submittedName>
        <fullName evidence="8">ATP-dependent Clp protease ATP-binding subunit ClpA</fullName>
    </submittedName>
</protein>
<dbReference type="InterPro" id="IPR036628">
    <property type="entry name" value="Clp_N_dom_sf"/>
</dbReference>
<dbReference type="Gene3D" id="1.10.8.60">
    <property type="match status" value="2"/>
</dbReference>
<dbReference type="SUPFAM" id="SSF52540">
    <property type="entry name" value="P-loop containing nucleoside triphosphate hydrolases"/>
    <property type="match status" value="2"/>
</dbReference>
<evidence type="ECO:0000313" key="9">
    <source>
        <dbReference type="Proteomes" id="UP000230821"/>
    </source>
</evidence>
<proteinExistence type="predicted"/>
<name>A0A2G6KDI4_9BACT</name>
<dbReference type="Gene3D" id="1.10.1780.10">
    <property type="entry name" value="Clp, N-terminal domain"/>
    <property type="match status" value="1"/>
</dbReference>
<feature type="domain" description="Clp ATPase C-terminal" evidence="7">
    <location>
        <begin position="680"/>
        <end position="769"/>
    </location>
</feature>
<dbReference type="InterPro" id="IPR019489">
    <property type="entry name" value="Clp_ATPase_C"/>
</dbReference>
<dbReference type="GO" id="GO:0016887">
    <property type="term" value="F:ATP hydrolysis activity"/>
    <property type="evidence" value="ECO:0007669"/>
    <property type="project" value="InterPro"/>
</dbReference>
<keyword evidence="4" id="KW-0143">Chaperone</keyword>
<dbReference type="GO" id="GO:0034605">
    <property type="term" value="P:cellular response to heat"/>
    <property type="evidence" value="ECO:0007669"/>
    <property type="project" value="TreeGrafter"/>
</dbReference>
<dbReference type="InterPro" id="IPR001270">
    <property type="entry name" value="ClpA/B"/>
</dbReference>
<gene>
    <name evidence="8" type="primary">clpA</name>
    <name evidence="8" type="ORF">CSA56_10305</name>
</gene>
<keyword evidence="3 8" id="KW-0067">ATP-binding</keyword>
<feature type="domain" description="AAA+ ATPase" evidence="6">
    <location>
        <begin position="226"/>
        <end position="378"/>
    </location>
</feature>
<evidence type="ECO:0000259" key="7">
    <source>
        <dbReference type="SMART" id="SM01086"/>
    </source>
</evidence>
<feature type="compositionally biased region" description="Acidic residues" evidence="5">
    <location>
        <begin position="155"/>
        <end position="172"/>
    </location>
</feature>
<dbReference type="PANTHER" id="PTHR11638">
    <property type="entry name" value="ATP-DEPENDENT CLP PROTEASE"/>
    <property type="match status" value="1"/>
</dbReference>
<organism evidence="8 9">
    <name type="scientific">candidate division KSB3 bacterium</name>
    <dbReference type="NCBI Taxonomy" id="2044937"/>
    <lineage>
        <taxon>Bacteria</taxon>
        <taxon>candidate division KSB3</taxon>
    </lineage>
</organism>
<dbReference type="Proteomes" id="UP000230821">
    <property type="component" value="Unassembled WGS sequence"/>
</dbReference>